<keyword evidence="47" id="KW-1185">Reference proteome</keyword>
<evidence type="ECO:0000256" key="7">
    <source>
        <dbReference type="ARBA" id="ARBA00024072"/>
    </source>
</evidence>
<comment type="similarity">
    <text evidence="3 44">Belongs to the short-chain dehydrogenases/reductases (SDR) family.</text>
</comment>
<dbReference type="EC" id="1.1.1.35" evidence="4"/>
<evidence type="ECO:0000256" key="2">
    <source>
        <dbReference type="ARBA" id="ARBA00004860"/>
    </source>
</evidence>
<evidence type="ECO:0000256" key="10">
    <source>
        <dbReference type="ARBA" id="ARBA00050141"/>
    </source>
</evidence>
<comment type="catalytic activity">
    <reaction evidence="20">
        <text>ursodeoxycholate + NAD(+) = 7-oxolithocholate + NADH + H(+)</text>
        <dbReference type="Rhea" id="RHEA:42028"/>
        <dbReference type="ChEBI" id="CHEBI:15378"/>
        <dbReference type="ChEBI" id="CHEBI:57540"/>
        <dbReference type="ChEBI" id="CHEBI:57945"/>
        <dbReference type="ChEBI" id="CHEBI:78604"/>
        <dbReference type="ChEBI" id="CHEBI:78605"/>
    </reaction>
    <physiologicalReaction direction="left-to-right" evidence="20">
        <dbReference type="Rhea" id="RHEA:42029"/>
    </physiologicalReaction>
</comment>
<evidence type="ECO:0000256" key="22">
    <source>
        <dbReference type="ARBA" id="ARBA00052095"/>
    </source>
</evidence>
<evidence type="ECO:0000313" key="46">
    <source>
        <dbReference type="Ensembl" id="ENSMALP00000005262.1"/>
    </source>
</evidence>
<organism evidence="46 47">
    <name type="scientific">Monopterus albus</name>
    <name type="common">Swamp eel</name>
    <dbReference type="NCBI Taxonomy" id="43700"/>
    <lineage>
        <taxon>Eukaryota</taxon>
        <taxon>Metazoa</taxon>
        <taxon>Chordata</taxon>
        <taxon>Craniata</taxon>
        <taxon>Vertebrata</taxon>
        <taxon>Euteleostomi</taxon>
        <taxon>Actinopterygii</taxon>
        <taxon>Neopterygii</taxon>
        <taxon>Teleostei</taxon>
        <taxon>Neoteleostei</taxon>
        <taxon>Acanthomorphata</taxon>
        <taxon>Anabantaria</taxon>
        <taxon>Synbranchiformes</taxon>
        <taxon>Synbranchidae</taxon>
        <taxon>Monopterus</taxon>
    </lineage>
</organism>
<comment type="catalytic activity">
    <reaction evidence="22">
        <text>5alpha-pregnan-20beta-ol-3-one + NAD(+) = 5alpha-pregnane-3,20-dione + NADH + H(+)</text>
        <dbReference type="Rhea" id="RHEA:42008"/>
        <dbReference type="ChEBI" id="CHEBI:15378"/>
        <dbReference type="ChEBI" id="CHEBI:28952"/>
        <dbReference type="ChEBI" id="CHEBI:57540"/>
        <dbReference type="ChEBI" id="CHEBI:57945"/>
        <dbReference type="ChEBI" id="CHEBI:78594"/>
    </reaction>
    <physiologicalReaction direction="left-to-right" evidence="22">
        <dbReference type="Rhea" id="RHEA:42009"/>
    </physiologicalReaction>
</comment>
<dbReference type="InterPro" id="IPR036291">
    <property type="entry name" value="NAD(P)-bd_dom_sf"/>
</dbReference>
<dbReference type="GO" id="GO:0005739">
    <property type="term" value="C:mitochondrion"/>
    <property type="evidence" value="ECO:0007669"/>
    <property type="project" value="TreeGrafter"/>
</dbReference>
<dbReference type="STRING" id="43700.ENSMALP00000005262"/>
<proteinExistence type="inferred from homology"/>
<comment type="catalytic activity">
    <reaction evidence="12">
        <text>3alpha-hydroxy-5alpha-pregnan-20-one + NAD(+) = 5alpha-pregnane-3,20-dione + NADH + H(+)</text>
        <dbReference type="Rhea" id="RHEA:41980"/>
        <dbReference type="ChEBI" id="CHEBI:15378"/>
        <dbReference type="ChEBI" id="CHEBI:28952"/>
        <dbReference type="ChEBI" id="CHEBI:50169"/>
        <dbReference type="ChEBI" id="CHEBI:57540"/>
        <dbReference type="ChEBI" id="CHEBI:57945"/>
    </reaction>
    <physiologicalReaction direction="left-to-right" evidence="12">
        <dbReference type="Rhea" id="RHEA:41981"/>
    </physiologicalReaction>
</comment>
<evidence type="ECO:0000256" key="14">
    <source>
        <dbReference type="ARBA" id="ARBA00050435"/>
    </source>
</evidence>
<evidence type="ECO:0000256" key="15">
    <source>
        <dbReference type="ARBA" id="ARBA00050867"/>
    </source>
</evidence>
<evidence type="ECO:0000256" key="24">
    <source>
        <dbReference type="ARBA" id="ARBA00052668"/>
    </source>
</evidence>
<evidence type="ECO:0000256" key="27">
    <source>
        <dbReference type="ARBA" id="ARBA00065251"/>
    </source>
</evidence>
<evidence type="ECO:0000256" key="11">
    <source>
        <dbReference type="ARBA" id="ARBA00050232"/>
    </source>
</evidence>
<evidence type="ECO:0000256" key="3">
    <source>
        <dbReference type="ARBA" id="ARBA00006484"/>
    </source>
</evidence>
<dbReference type="Proteomes" id="UP000261600">
    <property type="component" value="Unplaced"/>
</dbReference>
<comment type="pathway">
    <text evidence="8">Amino-acid degradation; L-isoleucine degradation.</text>
</comment>
<keyword evidence="45" id="KW-0732">Signal</keyword>
<evidence type="ECO:0000256" key="36">
    <source>
        <dbReference type="ARBA" id="ARBA00080198"/>
    </source>
</evidence>
<comment type="catalytic activity">
    <reaction evidence="17">
        <text>(3S)-3-hydroxybutanoyl-CoA + NAD(+) = acetoacetyl-CoA + NADH + H(+)</text>
        <dbReference type="Rhea" id="RHEA:30799"/>
        <dbReference type="ChEBI" id="CHEBI:15378"/>
        <dbReference type="ChEBI" id="CHEBI:57286"/>
        <dbReference type="ChEBI" id="CHEBI:57316"/>
        <dbReference type="ChEBI" id="CHEBI:57540"/>
        <dbReference type="ChEBI" id="CHEBI:57945"/>
    </reaction>
    <physiologicalReaction direction="left-to-right" evidence="17">
        <dbReference type="Rhea" id="RHEA:30800"/>
    </physiologicalReaction>
    <physiologicalReaction direction="right-to-left" evidence="17">
        <dbReference type="Rhea" id="RHEA:30801"/>
    </physiologicalReaction>
</comment>
<reference evidence="46" key="1">
    <citation type="submission" date="2025-08" db="UniProtKB">
        <authorList>
            <consortium name="Ensembl"/>
        </authorList>
    </citation>
    <scope>IDENTIFICATION</scope>
</reference>
<evidence type="ECO:0000256" key="13">
    <source>
        <dbReference type="ARBA" id="ARBA00050365"/>
    </source>
</evidence>
<comment type="catalytic activity">
    <reaction evidence="25">
        <text>(3S)-hydroxyoctanoyl-CoA + NAD(+) = 3-oxooctanoyl-CoA + NADH + H(+)</text>
        <dbReference type="Rhea" id="RHEA:31195"/>
        <dbReference type="ChEBI" id="CHEBI:15378"/>
        <dbReference type="ChEBI" id="CHEBI:57540"/>
        <dbReference type="ChEBI" id="CHEBI:57945"/>
        <dbReference type="ChEBI" id="CHEBI:62617"/>
        <dbReference type="ChEBI" id="CHEBI:62619"/>
    </reaction>
    <physiologicalReaction direction="left-to-right" evidence="25">
        <dbReference type="Rhea" id="RHEA:31196"/>
    </physiologicalReaction>
    <physiologicalReaction direction="right-to-left" evidence="25">
        <dbReference type="Rhea" id="RHEA:31197"/>
    </physiologicalReaction>
</comment>
<evidence type="ECO:0000256" key="29">
    <source>
        <dbReference type="ARBA" id="ARBA00066638"/>
    </source>
</evidence>
<dbReference type="EC" id="1.1.1.62" evidence="7"/>
<evidence type="ECO:0000256" key="31">
    <source>
        <dbReference type="ARBA" id="ARBA00072938"/>
    </source>
</evidence>
<dbReference type="EC" id="1.1.1.239" evidence="30"/>
<dbReference type="PRINTS" id="PR00080">
    <property type="entry name" value="SDRFAMILY"/>
</dbReference>
<sequence length="350" mass="37662">MWEVHWPSSVVCLLTCPLWDTLTFESYAVFLHNFKGRTIDGLGCLHLHFHFKLLQRYFLCHEVKKRCATCLRINQTSAEFFVTHVLFVLFSCVYCIVKGMVGLVTGGASGLGRATVERLVQSGASAVILDLPSSEGQALAASLGDRCAFAPADVTSQADVQSAVSLAREKFGKLDLAVNCAGIAVAVKTYNFKKDTPHSLEDFQRVINVNIAGTFNVIRLAVGEMGKNEPDADGHRGCIINTASVAAFDGQVGQAAYSASKGGIVGMTLPIARDLAPMGIRVITIAPGLFATPLLASLPEKVRSFLARQVPFPSRLGDPAEFAHLVTSLAENPMINGEIIRLDGAIRMQP</sequence>
<dbReference type="Ensembl" id="ENSMALT00000005381.1">
    <property type="protein sequence ID" value="ENSMALP00000005262.1"/>
    <property type="gene ID" value="ENSMALG00000003773.1"/>
</dbReference>
<evidence type="ECO:0000256" key="23">
    <source>
        <dbReference type="ARBA" id="ARBA00052417"/>
    </source>
</evidence>
<dbReference type="GO" id="GO:0006631">
    <property type="term" value="P:fatty acid metabolic process"/>
    <property type="evidence" value="ECO:0007669"/>
    <property type="project" value="TreeGrafter"/>
</dbReference>
<evidence type="ECO:0000256" key="21">
    <source>
        <dbReference type="ARBA" id="ARBA00051839"/>
    </source>
</evidence>
<comment type="catalytic activity">
    <reaction evidence="10">
        <text>a (3S)-3-hydroxyacyl-CoA + NAD(+) = a 3-oxoacyl-CoA + NADH + H(+)</text>
        <dbReference type="Rhea" id="RHEA:22432"/>
        <dbReference type="ChEBI" id="CHEBI:15378"/>
        <dbReference type="ChEBI" id="CHEBI:57318"/>
        <dbReference type="ChEBI" id="CHEBI:57540"/>
        <dbReference type="ChEBI" id="CHEBI:57945"/>
        <dbReference type="ChEBI" id="CHEBI:90726"/>
        <dbReference type="EC" id="1.1.1.35"/>
    </reaction>
    <physiologicalReaction direction="left-to-right" evidence="10">
        <dbReference type="Rhea" id="RHEA:22433"/>
    </physiologicalReaction>
    <physiologicalReaction direction="right-to-left" evidence="10">
        <dbReference type="Rhea" id="RHEA:22434"/>
    </physiologicalReaction>
</comment>
<accession>A0A3Q3IKM1</accession>
<comment type="catalytic activity">
    <reaction evidence="26">
        <text>chenodeoxycholate + NAD(+) = 7-oxolithocholate + NADH + H(+)</text>
        <dbReference type="Rhea" id="RHEA:42036"/>
        <dbReference type="ChEBI" id="CHEBI:15378"/>
        <dbReference type="ChEBI" id="CHEBI:36234"/>
        <dbReference type="ChEBI" id="CHEBI:57540"/>
        <dbReference type="ChEBI" id="CHEBI:57945"/>
        <dbReference type="ChEBI" id="CHEBI:78605"/>
    </reaction>
    <physiologicalReaction direction="left-to-right" evidence="26">
        <dbReference type="Rhea" id="RHEA:42037"/>
    </physiologicalReaction>
</comment>
<dbReference type="SUPFAM" id="SSF51735">
    <property type="entry name" value="NAD(P)-binding Rossmann-fold domains"/>
    <property type="match status" value="1"/>
</dbReference>
<comment type="subunit">
    <text evidence="27">Homotetramer. Component of mitochondrial ribonuclease P, a complex composed of TRMT10C/MRPP1, HSD17B10/MRPP2 and PRORP/MRPP3. Interacts with TRMT10C/MRPP1; forming the MRPP1-MRPP2 subcomplex of the mitochondrial ribonuclease P complex.</text>
</comment>
<evidence type="ECO:0000256" key="37">
    <source>
        <dbReference type="ARBA" id="ARBA00080687"/>
    </source>
</evidence>
<comment type="catalytic activity">
    <reaction evidence="11">
        <text>testosterone + NAD(+) = androst-4-ene-3,17-dione + NADH + H(+)</text>
        <dbReference type="Rhea" id="RHEA:14929"/>
        <dbReference type="ChEBI" id="CHEBI:15378"/>
        <dbReference type="ChEBI" id="CHEBI:16422"/>
        <dbReference type="ChEBI" id="CHEBI:17347"/>
        <dbReference type="ChEBI" id="CHEBI:57540"/>
        <dbReference type="ChEBI" id="CHEBI:57945"/>
        <dbReference type="EC" id="1.1.1.239"/>
    </reaction>
    <physiologicalReaction direction="left-to-right" evidence="11">
        <dbReference type="Rhea" id="RHEA:14930"/>
    </physiologicalReaction>
</comment>
<comment type="pathway">
    <text evidence="2">Lipid metabolism; bile acid biosynthesis.</text>
</comment>
<feature type="chain" id="PRO_5018611457" description="3-hydroxyacyl-CoA dehydrogenase type-2" evidence="45">
    <location>
        <begin position="24"/>
        <end position="350"/>
    </location>
</feature>
<dbReference type="GO" id="GO:0047015">
    <property type="term" value="F:3-hydroxy-2-methylbutyryl-CoA dehydrogenase activity"/>
    <property type="evidence" value="ECO:0007669"/>
    <property type="project" value="UniProtKB-EC"/>
</dbReference>
<comment type="catalytic activity">
    <reaction evidence="13">
        <text>5alpha-androstane-3alpha,17beta-diol + NAD(+) = 17beta-hydroxy-5alpha-androstan-3-one + NADH + H(+)</text>
        <dbReference type="Rhea" id="RHEA:42004"/>
        <dbReference type="ChEBI" id="CHEBI:15378"/>
        <dbReference type="ChEBI" id="CHEBI:16330"/>
        <dbReference type="ChEBI" id="CHEBI:36713"/>
        <dbReference type="ChEBI" id="CHEBI:57540"/>
        <dbReference type="ChEBI" id="CHEBI:57945"/>
        <dbReference type="EC" id="1.1.1.53"/>
    </reaction>
    <physiologicalReaction direction="right-to-left" evidence="13">
        <dbReference type="Rhea" id="RHEA:42006"/>
    </physiologicalReaction>
</comment>
<evidence type="ECO:0000256" key="20">
    <source>
        <dbReference type="ARBA" id="ARBA00051831"/>
    </source>
</evidence>
<dbReference type="CDD" id="cd05371">
    <property type="entry name" value="HSD10-like_SDR_c"/>
    <property type="match status" value="1"/>
</dbReference>
<dbReference type="GO" id="GO:0047044">
    <property type="term" value="F:androstan-3-alpha,17-beta-diol dehydrogenase (NAD+) activity"/>
    <property type="evidence" value="ECO:0007669"/>
    <property type="project" value="UniProtKB-EC"/>
</dbReference>
<evidence type="ECO:0000256" key="45">
    <source>
        <dbReference type="SAM" id="SignalP"/>
    </source>
</evidence>
<dbReference type="EC" id="1.1.1.159" evidence="28"/>
<evidence type="ECO:0000256" key="16">
    <source>
        <dbReference type="ARBA" id="ARBA00050927"/>
    </source>
</evidence>
<evidence type="ECO:0000256" key="25">
    <source>
        <dbReference type="ARBA" id="ARBA00052683"/>
    </source>
</evidence>
<evidence type="ECO:0000256" key="33">
    <source>
        <dbReference type="ARBA" id="ARBA00078147"/>
    </source>
</evidence>
<evidence type="ECO:0000256" key="17">
    <source>
        <dbReference type="ARBA" id="ARBA00051004"/>
    </source>
</evidence>
<evidence type="ECO:0000256" key="19">
    <source>
        <dbReference type="ARBA" id="ARBA00051637"/>
    </source>
</evidence>
<dbReference type="PANTHER" id="PTHR43658">
    <property type="entry name" value="SHORT-CHAIN DEHYDROGENASE/REDUCTASE"/>
    <property type="match status" value="1"/>
</dbReference>
<comment type="pathway">
    <text evidence="1">Steroid metabolism.</text>
</comment>
<dbReference type="Pfam" id="PF00106">
    <property type="entry name" value="adh_short"/>
    <property type="match status" value="1"/>
</dbReference>
<dbReference type="EC" id="1.1.1.53" evidence="6"/>
<evidence type="ECO:0000256" key="12">
    <source>
        <dbReference type="ARBA" id="ARBA00050285"/>
    </source>
</evidence>
<evidence type="ECO:0000256" key="8">
    <source>
        <dbReference type="ARBA" id="ARBA00037895"/>
    </source>
</evidence>
<dbReference type="GO" id="GO:0008210">
    <property type="term" value="P:estrogen metabolic process"/>
    <property type="evidence" value="ECO:0007669"/>
    <property type="project" value="TreeGrafter"/>
</dbReference>
<evidence type="ECO:0000256" key="4">
    <source>
        <dbReference type="ARBA" id="ARBA00013000"/>
    </source>
</evidence>
<evidence type="ECO:0000256" key="32">
    <source>
        <dbReference type="ARBA" id="ARBA00077243"/>
    </source>
</evidence>
<evidence type="ECO:0000256" key="6">
    <source>
        <dbReference type="ARBA" id="ARBA00024071"/>
    </source>
</evidence>
<evidence type="ECO:0000256" key="42">
    <source>
        <dbReference type="ARBA" id="ARBA00083307"/>
    </source>
</evidence>
<evidence type="ECO:0000256" key="41">
    <source>
        <dbReference type="ARBA" id="ARBA00082463"/>
    </source>
</evidence>
<keyword evidence="5" id="KW-0560">Oxidoreductase</keyword>
<comment type="catalytic activity">
    <reaction evidence="15">
        <text>cholate + NAD(+) = 3alpha,12alpha-dihydroxy-7-oxo-5beta-cholanate + NADH + H(+)</text>
        <dbReference type="Rhea" id="RHEA:19409"/>
        <dbReference type="ChEBI" id="CHEBI:11893"/>
        <dbReference type="ChEBI" id="CHEBI:15378"/>
        <dbReference type="ChEBI" id="CHEBI:29747"/>
        <dbReference type="ChEBI" id="CHEBI:57540"/>
        <dbReference type="ChEBI" id="CHEBI:57945"/>
        <dbReference type="EC" id="1.1.1.159"/>
    </reaction>
    <physiologicalReaction direction="left-to-right" evidence="15">
        <dbReference type="Rhea" id="RHEA:19410"/>
    </physiologicalReaction>
</comment>
<dbReference type="PANTHER" id="PTHR43658:SF8">
    <property type="entry name" value="17-BETA-HYDROXYSTEROID DEHYDROGENASE 14-RELATED"/>
    <property type="match status" value="1"/>
</dbReference>
<comment type="catalytic activity">
    <reaction evidence="18">
        <text>(3S)-hydroxyhexadecanoyl-CoA + NAD(+) = 3-oxohexadecanoyl-CoA + NADH + H(+)</text>
        <dbReference type="Rhea" id="RHEA:31159"/>
        <dbReference type="ChEBI" id="CHEBI:15378"/>
        <dbReference type="ChEBI" id="CHEBI:57349"/>
        <dbReference type="ChEBI" id="CHEBI:57540"/>
        <dbReference type="ChEBI" id="CHEBI:57945"/>
        <dbReference type="ChEBI" id="CHEBI:62613"/>
    </reaction>
    <physiologicalReaction direction="left-to-right" evidence="18">
        <dbReference type="Rhea" id="RHEA:31160"/>
    </physiologicalReaction>
    <physiologicalReaction direction="right-to-left" evidence="18">
        <dbReference type="Rhea" id="RHEA:31161"/>
    </physiologicalReaction>
</comment>
<evidence type="ECO:0000256" key="34">
    <source>
        <dbReference type="ARBA" id="ARBA00078708"/>
    </source>
</evidence>
<dbReference type="GO" id="GO:0003857">
    <property type="term" value="F:(3S)-3-hydroxyacyl-CoA dehydrogenase (NAD+) activity"/>
    <property type="evidence" value="ECO:0007669"/>
    <property type="project" value="UniProtKB-EC"/>
</dbReference>
<evidence type="ECO:0000313" key="47">
    <source>
        <dbReference type="Proteomes" id="UP000261600"/>
    </source>
</evidence>
<comment type="catalytic activity">
    <reaction evidence="9">
        <text>17beta-estradiol + NAD(+) = estrone + NADH + H(+)</text>
        <dbReference type="Rhea" id="RHEA:24612"/>
        <dbReference type="ChEBI" id="CHEBI:15378"/>
        <dbReference type="ChEBI" id="CHEBI:16469"/>
        <dbReference type="ChEBI" id="CHEBI:17263"/>
        <dbReference type="ChEBI" id="CHEBI:57540"/>
        <dbReference type="ChEBI" id="CHEBI:57945"/>
        <dbReference type="EC" id="1.1.1.62"/>
    </reaction>
    <physiologicalReaction direction="left-to-right" evidence="9">
        <dbReference type="Rhea" id="RHEA:24613"/>
    </physiologicalReaction>
</comment>
<evidence type="ECO:0000256" key="9">
    <source>
        <dbReference type="ARBA" id="ARBA00049381"/>
    </source>
</evidence>
<dbReference type="FunFam" id="3.40.50.720:FF:000215">
    <property type="entry name" value="3-hydroxyacyl-CoA dehydrogenase type-2"/>
    <property type="match status" value="1"/>
</dbReference>
<comment type="catalytic activity">
    <reaction evidence="24">
        <text>11-dehydrocorticosterone + NAD(+) = pregn-4-ene-3,11,20,21-tetraone + NADH + H(+)</text>
        <dbReference type="Rhea" id="RHEA:42020"/>
        <dbReference type="ChEBI" id="CHEBI:15378"/>
        <dbReference type="ChEBI" id="CHEBI:57540"/>
        <dbReference type="ChEBI" id="CHEBI:57945"/>
        <dbReference type="ChEBI" id="CHEBI:78600"/>
        <dbReference type="ChEBI" id="CHEBI:78601"/>
    </reaction>
    <physiologicalReaction direction="left-to-right" evidence="24">
        <dbReference type="Rhea" id="RHEA:42021"/>
    </physiologicalReaction>
</comment>
<comment type="catalytic activity">
    <reaction evidence="23">
        <text>cortisone + NAD(+) = 17alpha-hydroxypregn-4-en-3,11,20-trione-21-al + NADH + H(+)</text>
        <dbReference type="Rhea" id="RHEA:42016"/>
        <dbReference type="ChEBI" id="CHEBI:15378"/>
        <dbReference type="ChEBI" id="CHEBI:16962"/>
        <dbReference type="ChEBI" id="CHEBI:57540"/>
        <dbReference type="ChEBI" id="CHEBI:57945"/>
        <dbReference type="ChEBI" id="CHEBI:78596"/>
    </reaction>
    <physiologicalReaction direction="left-to-right" evidence="23">
        <dbReference type="Rhea" id="RHEA:42017"/>
    </physiologicalReaction>
</comment>
<evidence type="ECO:0000256" key="39">
    <source>
        <dbReference type="ARBA" id="ARBA00082293"/>
    </source>
</evidence>
<dbReference type="PRINTS" id="PR00081">
    <property type="entry name" value="GDHRDH"/>
</dbReference>
<evidence type="ECO:0000256" key="5">
    <source>
        <dbReference type="ARBA" id="ARBA00023002"/>
    </source>
</evidence>
<evidence type="ECO:0000256" key="26">
    <source>
        <dbReference type="ARBA" id="ARBA00052975"/>
    </source>
</evidence>
<dbReference type="GO" id="GO:0008709">
    <property type="term" value="F:cholate 7-alpha-dehydrogenase (NAD+) activity"/>
    <property type="evidence" value="ECO:0007669"/>
    <property type="project" value="UniProtKB-EC"/>
</dbReference>
<evidence type="ECO:0000256" key="18">
    <source>
        <dbReference type="ARBA" id="ARBA00051324"/>
    </source>
</evidence>
<evidence type="ECO:0000256" key="28">
    <source>
        <dbReference type="ARBA" id="ARBA00066617"/>
    </source>
</evidence>
<protein>
    <recommendedName>
        <fullName evidence="31">3-hydroxyacyl-CoA dehydrogenase type-2</fullName>
        <ecNumber evidence="28">1.1.1.159</ecNumber>
        <ecNumber evidence="29">1.1.1.178</ecNumber>
        <ecNumber evidence="30">1.1.1.239</ecNumber>
        <ecNumber evidence="4">1.1.1.35</ecNumber>
        <ecNumber evidence="6">1.1.1.53</ecNumber>
        <ecNumber evidence="7">1.1.1.62</ecNumber>
    </recommendedName>
    <alternativeName>
        <fullName evidence="36">17-beta-estradiol 17-dehydrogenase</fullName>
    </alternativeName>
    <alternativeName>
        <fullName evidence="33">2-methyl-3-hydroxybutyryl-CoA dehydrogenase</fullName>
    </alternativeName>
    <alternativeName>
        <fullName evidence="32">3-alpha-(17-beta)-hydroxysteroid dehydrogenase (NAD(+))</fullName>
    </alternativeName>
    <alternativeName>
        <fullName evidence="41">3-hydroxy-2-methylbutyryl-CoA dehydrogenase</fullName>
    </alternativeName>
    <alternativeName>
        <fullName evidence="39">3-hydroxyacyl-CoA dehydrogenase type II</fullName>
    </alternativeName>
    <alternativeName>
        <fullName evidence="37">3alpha(or 20beta)-hydroxysteroid dehydrogenase</fullName>
    </alternativeName>
    <alternativeName>
        <fullName evidence="43">7-alpha-hydroxysteroid dehydrogenase</fullName>
    </alternativeName>
    <alternativeName>
        <fullName evidence="42">Endoplasmic reticulum-associated amyloid beta-peptide-binding protein</fullName>
    </alternativeName>
    <alternativeName>
        <fullName evidence="40">Mitochondrial ribonuclease P protein 2</fullName>
    </alternativeName>
    <alternativeName>
        <fullName evidence="34">Short chain dehydrogenase/reductase family 5C member 1</fullName>
    </alternativeName>
    <alternativeName>
        <fullName evidence="38">Short-chain type dehydrogenase/reductase XH98G2</fullName>
    </alternativeName>
    <alternativeName>
        <fullName evidence="35">Type II HADH</fullName>
    </alternativeName>
</protein>
<dbReference type="InterPro" id="IPR002347">
    <property type="entry name" value="SDR_fam"/>
</dbReference>
<dbReference type="GO" id="GO:0047035">
    <property type="term" value="F:testosterone dehydrogenase (NAD+) activity"/>
    <property type="evidence" value="ECO:0007669"/>
    <property type="project" value="UniProtKB-EC"/>
</dbReference>
<reference evidence="46" key="2">
    <citation type="submission" date="2025-09" db="UniProtKB">
        <authorList>
            <consortium name="Ensembl"/>
        </authorList>
    </citation>
    <scope>IDENTIFICATION</scope>
</reference>
<evidence type="ECO:0000256" key="43">
    <source>
        <dbReference type="ARBA" id="ARBA00083663"/>
    </source>
</evidence>
<comment type="catalytic activity">
    <reaction evidence="21">
        <text>(2S,3S)-3-hydroxy-2-methylbutanoyl-CoA + NAD(+) = 2-methyl-3-oxobutanoyl-CoA + NADH + H(+)</text>
        <dbReference type="Rhea" id="RHEA:13281"/>
        <dbReference type="ChEBI" id="CHEBI:15378"/>
        <dbReference type="ChEBI" id="CHEBI:57312"/>
        <dbReference type="ChEBI" id="CHEBI:57335"/>
        <dbReference type="ChEBI" id="CHEBI:57540"/>
        <dbReference type="ChEBI" id="CHEBI:57945"/>
        <dbReference type="EC" id="1.1.1.178"/>
    </reaction>
    <physiologicalReaction direction="left-to-right" evidence="21">
        <dbReference type="Rhea" id="RHEA:13282"/>
    </physiologicalReaction>
</comment>
<evidence type="ECO:0000256" key="1">
    <source>
        <dbReference type="ARBA" id="ARBA00004854"/>
    </source>
</evidence>
<comment type="catalytic activity">
    <reaction evidence="14">
        <text>17beta-hydroxy-5alpha-androstan-3-one + NAD(+) = 5alpha-androstan-3,17-dione + NADH + H(+)</text>
        <dbReference type="Rhea" id="RHEA:41992"/>
        <dbReference type="ChEBI" id="CHEBI:15378"/>
        <dbReference type="ChEBI" id="CHEBI:15994"/>
        <dbReference type="ChEBI" id="CHEBI:16330"/>
        <dbReference type="ChEBI" id="CHEBI:57540"/>
        <dbReference type="ChEBI" id="CHEBI:57945"/>
    </reaction>
    <physiologicalReaction direction="left-to-right" evidence="14">
        <dbReference type="Rhea" id="RHEA:41993"/>
    </physiologicalReaction>
</comment>
<dbReference type="InterPro" id="IPR020904">
    <property type="entry name" value="Sc_DH/Rdtase_CS"/>
</dbReference>
<evidence type="ECO:0000256" key="40">
    <source>
        <dbReference type="ARBA" id="ARBA00082399"/>
    </source>
</evidence>
<comment type="catalytic activity">
    <reaction evidence="16">
        <text>cortisol + NAD(+) = 11beta,17alpha-dihydroxypregn-4-ene-3,20,21-trione + NADH + H(+)</text>
        <dbReference type="Rhea" id="RHEA:42012"/>
        <dbReference type="ChEBI" id="CHEBI:15378"/>
        <dbReference type="ChEBI" id="CHEBI:17650"/>
        <dbReference type="ChEBI" id="CHEBI:57540"/>
        <dbReference type="ChEBI" id="CHEBI:57945"/>
        <dbReference type="ChEBI" id="CHEBI:78595"/>
    </reaction>
    <physiologicalReaction direction="left-to-right" evidence="16">
        <dbReference type="Rhea" id="RHEA:42013"/>
    </physiologicalReaction>
</comment>
<name>A0A3Q3IKM1_MONAL</name>
<dbReference type="PROSITE" id="PS00061">
    <property type="entry name" value="ADH_SHORT"/>
    <property type="match status" value="1"/>
</dbReference>
<evidence type="ECO:0000256" key="30">
    <source>
        <dbReference type="ARBA" id="ARBA00066822"/>
    </source>
</evidence>
<evidence type="ECO:0000256" key="44">
    <source>
        <dbReference type="RuleBase" id="RU000363"/>
    </source>
</evidence>
<evidence type="ECO:0000256" key="38">
    <source>
        <dbReference type="ARBA" id="ARBA00081236"/>
    </source>
</evidence>
<dbReference type="GO" id="GO:0008209">
    <property type="term" value="P:androgen metabolic process"/>
    <property type="evidence" value="ECO:0007669"/>
    <property type="project" value="TreeGrafter"/>
</dbReference>
<feature type="signal peptide" evidence="45">
    <location>
        <begin position="1"/>
        <end position="23"/>
    </location>
</feature>
<comment type="catalytic activity">
    <reaction evidence="19">
        <text>3beta,7beta-dihydroxy-5beta-cholan-24-oate + NAD(+) = 3beta-hydroxy-7-oxo-5beta-cholan-24-oate + NADH + H(+)</text>
        <dbReference type="Rhea" id="RHEA:42024"/>
        <dbReference type="ChEBI" id="CHEBI:15378"/>
        <dbReference type="ChEBI" id="CHEBI:57540"/>
        <dbReference type="ChEBI" id="CHEBI:57945"/>
        <dbReference type="ChEBI" id="CHEBI:78602"/>
        <dbReference type="ChEBI" id="CHEBI:78603"/>
    </reaction>
    <physiologicalReaction direction="left-to-right" evidence="19">
        <dbReference type="Rhea" id="RHEA:42025"/>
    </physiologicalReaction>
</comment>
<dbReference type="GO" id="GO:0004303">
    <property type="term" value="F:estradiol 17-beta-dehydrogenase [NAD(P)+] activity"/>
    <property type="evidence" value="ECO:0007669"/>
    <property type="project" value="UniProtKB-EC"/>
</dbReference>
<dbReference type="EC" id="1.1.1.178" evidence="29"/>
<dbReference type="AlphaFoldDB" id="A0A3Q3IKM1"/>
<dbReference type="Gene3D" id="3.40.50.720">
    <property type="entry name" value="NAD(P)-binding Rossmann-like Domain"/>
    <property type="match status" value="1"/>
</dbReference>
<evidence type="ECO:0000256" key="35">
    <source>
        <dbReference type="ARBA" id="ARBA00079624"/>
    </source>
</evidence>